<proteinExistence type="predicted"/>
<dbReference type="EMBL" id="JWHU01000043">
    <property type="protein sequence ID" value="KIU18995.1"/>
    <property type="molecule type" value="Genomic_DNA"/>
</dbReference>
<gene>
    <name evidence="1" type="ORF">QX99_02277</name>
</gene>
<dbReference type="RefSeq" id="WP_043712457.1">
    <property type="nucleotide sequence ID" value="NZ_JALOCT010000009.1"/>
</dbReference>
<comment type="caution">
    <text evidence="1">The sequence shown here is derived from an EMBL/GenBank/DDBJ whole genome shotgun (WGS) entry which is preliminary data.</text>
</comment>
<sequence>MKYLLIETLHQQIDDVTEKILDVYRRLKEQREPINIIVVDYQPGLTKLAQDYRIDLDDIWQLADIVQRTKGYRHEPRWFWDLPRAPKTELYSDFTWGEIKAGSLRLAWFDYFQHISTAWRFVRQVKNYNRREEPRMIAENDYRGFVSRQKMVRNEAVYQADYFDATGLEALTVLYDQHQQPYLWLRRDGMRNTTAYPSQLALQTAVLTEALQLDVRPEMYTVGESQLIDDLMASASLTLTARIGVTDATWQWVPERGVQPVHDGLVVTIMTHNDSDERLKAAVATAKTAGATQIHLLRMFNPTDYQTALVADDMIDDHVVEWTLWSEKEVLAYELADTDLLLTVSDSNPVGGIYAYAMAVKLPVVNISNDAQSRPYLDGLTGQRVPIERLPHAVNVVLQQANLAD</sequence>
<dbReference type="Proteomes" id="UP000032287">
    <property type="component" value="Unassembled WGS sequence"/>
</dbReference>
<dbReference type="SUPFAM" id="SSF53756">
    <property type="entry name" value="UDP-Glycosyltransferase/glycogen phosphorylase"/>
    <property type="match status" value="1"/>
</dbReference>
<evidence type="ECO:0000313" key="1">
    <source>
        <dbReference type="EMBL" id="KIU18995.1"/>
    </source>
</evidence>
<organism evidence="1 2">
    <name type="scientific">Weissella cibaria</name>
    <dbReference type="NCBI Taxonomy" id="137591"/>
    <lineage>
        <taxon>Bacteria</taxon>
        <taxon>Bacillati</taxon>
        <taxon>Bacillota</taxon>
        <taxon>Bacilli</taxon>
        <taxon>Lactobacillales</taxon>
        <taxon>Lactobacillaceae</taxon>
        <taxon>Weissella</taxon>
    </lineage>
</organism>
<dbReference type="CDD" id="cd01635">
    <property type="entry name" value="Glycosyltransferase_GTB-type"/>
    <property type="match status" value="1"/>
</dbReference>
<name>A0A0D1LE77_9LACO</name>
<evidence type="ECO:0000313" key="2">
    <source>
        <dbReference type="Proteomes" id="UP000032287"/>
    </source>
</evidence>
<dbReference type="PATRIC" id="fig|137591.25.peg.2236"/>
<keyword evidence="2" id="KW-1185">Reference proteome</keyword>
<dbReference type="STRING" id="137591.AO080_11395"/>
<dbReference type="AlphaFoldDB" id="A0A0D1LE77"/>
<protein>
    <recommendedName>
        <fullName evidence="3">Glycosyltransferase</fullName>
    </recommendedName>
</protein>
<evidence type="ECO:0008006" key="3">
    <source>
        <dbReference type="Google" id="ProtNLM"/>
    </source>
</evidence>
<reference evidence="1 2" key="1">
    <citation type="journal article" date="2015" name="Microbiology (Mosc.)">
        <title>Genomics of the Weissella cibaria species with an examination of its metabolic traits.</title>
        <authorList>
            <person name="Lynch K.M."/>
            <person name="Lucid A."/>
            <person name="Arendt E.K."/>
            <person name="Sleator R.D."/>
            <person name="Lucey B."/>
            <person name="Coffey A."/>
        </authorList>
    </citation>
    <scope>NUCLEOTIDE SEQUENCE [LARGE SCALE GENOMIC DNA]</scope>
    <source>
        <strain evidence="1 2">MG1</strain>
    </source>
</reference>
<accession>A0A0D1LE77</accession>